<dbReference type="EMBL" id="AVPE01000005">
    <property type="protein sequence ID" value="KGX92638.1"/>
    <property type="molecule type" value="Genomic_DNA"/>
</dbReference>
<dbReference type="InterPro" id="IPR003615">
    <property type="entry name" value="HNH_nuc"/>
</dbReference>
<comment type="caution">
    <text evidence="2">The sequence shown here is derived from an EMBL/GenBank/DDBJ whole genome shotgun (WGS) entry which is preliminary data.</text>
</comment>
<dbReference type="AlphaFoldDB" id="A0A0A5GN27"/>
<dbReference type="STRING" id="1385510.GCA_000425205_01847"/>
<evidence type="ECO:0000313" key="3">
    <source>
        <dbReference type="Proteomes" id="UP000030528"/>
    </source>
</evidence>
<evidence type="ECO:0000313" key="2">
    <source>
        <dbReference type="EMBL" id="KGX92638.1"/>
    </source>
</evidence>
<dbReference type="CDD" id="cd00085">
    <property type="entry name" value="HNHc"/>
    <property type="match status" value="1"/>
</dbReference>
<reference evidence="2 3" key="1">
    <citation type="submission" date="2013-08" db="EMBL/GenBank/DDBJ databases">
        <authorList>
            <person name="Huang J."/>
            <person name="Wang G."/>
        </authorList>
    </citation>
    <scope>NUCLEOTIDE SEQUENCE [LARGE SCALE GENOMIC DNA]</scope>
    <source>
        <strain evidence="2 3">JSM 076056</strain>
    </source>
</reference>
<feature type="domain" description="HNH" evidence="1">
    <location>
        <begin position="9"/>
        <end position="49"/>
    </location>
</feature>
<dbReference type="InterPro" id="IPR002711">
    <property type="entry name" value="HNH"/>
</dbReference>
<dbReference type="GO" id="GO:0008270">
    <property type="term" value="F:zinc ion binding"/>
    <property type="evidence" value="ECO:0007669"/>
    <property type="project" value="InterPro"/>
</dbReference>
<keyword evidence="3" id="KW-1185">Reference proteome</keyword>
<dbReference type="PANTHER" id="PTHR37827:SF1">
    <property type="entry name" value="HNH DOMAIN-CONTAINING PROTEIN"/>
    <property type="match status" value="1"/>
</dbReference>
<dbReference type="GO" id="GO:0003676">
    <property type="term" value="F:nucleic acid binding"/>
    <property type="evidence" value="ECO:0007669"/>
    <property type="project" value="InterPro"/>
</dbReference>
<gene>
    <name evidence="2" type="ORF">N781_15045</name>
</gene>
<protein>
    <recommendedName>
        <fullName evidence="1">HNH domain-containing protein</fullName>
    </recommendedName>
</protein>
<dbReference type="Gene3D" id="1.10.30.50">
    <property type="match status" value="1"/>
</dbReference>
<dbReference type="RefSeq" id="WP_026800249.1">
    <property type="nucleotide sequence ID" value="NZ_AULI01000007.1"/>
</dbReference>
<organism evidence="2 3">
    <name type="scientific">Pontibacillus halophilus JSM 076056 = DSM 19796</name>
    <dbReference type="NCBI Taxonomy" id="1385510"/>
    <lineage>
        <taxon>Bacteria</taxon>
        <taxon>Bacillati</taxon>
        <taxon>Bacillota</taxon>
        <taxon>Bacilli</taxon>
        <taxon>Bacillales</taxon>
        <taxon>Bacillaceae</taxon>
        <taxon>Pontibacillus</taxon>
    </lineage>
</organism>
<dbReference type="OrthoDB" id="9802640at2"/>
<evidence type="ECO:0000259" key="1">
    <source>
        <dbReference type="Pfam" id="PF01844"/>
    </source>
</evidence>
<proteinExistence type="predicted"/>
<accession>A0A0A5GN27</accession>
<dbReference type="GO" id="GO:0004519">
    <property type="term" value="F:endonuclease activity"/>
    <property type="evidence" value="ECO:0007669"/>
    <property type="project" value="InterPro"/>
</dbReference>
<name>A0A0A5GN27_9BACI</name>
<sequence>MLKMKDERCELCGRSPLRTTVHHLVPRENGGVEGPTANLCQACHKQIHALFTNDELAAFYHTIPRLEEHPDMEKYLRFIRKQPPEKQITIHKSNRKKRK</sequence>
<dbReference type="Proteomes" id="UP000030528">
    <property type="component" value="Unassembled WGS sequence"/>
</dbReference>
<dbReference type="PANTHER" id="PTHR37827">
    <property type="entry name" value="TUDOR DOMAIN-CONTAINING PROTEIN"/>
    <property type="match status" value="1"/>
</dbReference>
<dbReference type="eggNOG" id="COG1403">
    <property type="taxonomic scope" value="Bacteria"/>
</dbReference>
<dbReference type="Pfam" id="PF01844">
    <property type="entry name" value="HNH"/>
    <property type="match status" value="1"/>
</dbReference>